<proteinExistence type="predicted"/>
<gene>
    <name evidence="3 4" type="primary">si:ch73-41e3.7</name>
</gene>
<dbReference type="GeneTree" id="ENSGT00530000063907"/>
<accession>A0A6P3VL50</accession>
<dbReference type="AlphaFoldDB" id="A0A6P3VL50"/>
<dbReference type="InterPro" id="IPR048263">
    <property type="entry name" value="Arb2"/>
</dbReference>
<dbReference type="OrthoDB" id="421951at2759"/>
<dbReference type="RefSeq" id="XP_031414912.1">
    <property type="nucleotide sequence ID" value="XM_031559052.1"/>
</dbReference>
<dbReference type="Proteomes" id="UP000515152">
    <property type="component" value="Chromosome 21"/>
</dbReference>
<feature type="domain" description="Arb2" evidence="1">
    <location>
        <begin position="12"/>
        <end position="149"/>
    </location>
</feature>
<dbReference type="GO" id="GO:0005634">
    <property type="term" value="C:nucleus"/>
    <property type="evidence" value="ECO:0007669"/>
    <property type="project" value="TreeGrafter"/>
</dbReference>
<evidence type="ECO:0000313" key="4">
    <source>
        <dbReference type="RefSeq" id="XP_031414912.1"/>
    </source>
</evidence>
<dbReference type="InterPro" id="IPR053858">
    <property type="entry name" value="Arb2_dom"/>
</dbReference>
<evidence type="ECO:0000313" key="3">
    <source>
        <dbReference type="RefSeq" id="XP_012675159.2"/>
    </source>
</evidence>
<dbReference type="GeneID" id="105893311"/>
<name>A0A6P3VL50_CLUHA</name>
<reference evidence="3 4" key="1">
    <citation type="submission" date="2025-04" db="UniProtKB">
        <authorList>
            <consortium name="RefSeq"/>
        </authorList>
    </citation>
    <scope>IDENTIFICATION</scope>
</reference>
<dbReference type="GO" id="GO:0035197">
    <property type="term" value="F:siRNA binding"/>
    <property type="evidence" value="ECO:0007669"/>
    <property type="project" value="TreeGrafter"/>
</dbReference>
<dbReference type="InterPro" id="IPR029058">
    <property type="entry name" value="AB_hydrolase_fold"/>
</dbReference>
<dbReference type="KEGG" id="char:105893311"/>
<keyword evidence="2" id="KW-1185">Reference proteome</keyword>
<sequence>MEMASNLDHNTQSLSRFPYCFTEEGHLCHRVTGESYAFRFNCHDVEGTQREQATLCSFITTYVYNILEHHLQLQRAFLPHSEGFVYTSPGALKNKRALLVLIQDAGSMHCGVWSWRMVVRECLNKGSQIPYILWAMTESWAVLLMNPNEGGKSPEEHVCCVWDCMISQSAAEHVVVVAHGYGGLAFVDLLCRRAEGVESRVSAVAFIDSSHNVWHQPLRVDGRGWLRAHSRRWVLSSKPLNGPVGTLRAGMQLSTGTLCHDSAPAACMESVFRFFTKAIRPRASPTPFNIITRSRRLAQERDIRAGINSHDHNK</sequence>
<dbReference type="PANTHER" id="PTHR21357">
    <property type="entry name" value="FAM172 FAMILY PROTEIN HOMOLOG CG10038"/>
    <property type="match status" value="1"/>
</dbReference>
<dbReference type="SUPFAM" id="SSF53474">
    <property type="entry name" value="alpha/beta-Hydrolases"/>
    <property type="match status" value="1"/>
</dbReference>
<evidence type="ECO:0000313" key="2">
    <source>
        <dbReference type="Proteomes" id="UP000515152"/>
    </source>
</evidence>
<dbReference type="RefSeq" id="XP_012675159.2">
    <property type="nucleotide sequence ID" value="XM_012819705.2"/>
</dbReference>
<dbReference type="Pfam" id="PF22749">
    <property type="entry name" value="Arb2"/>
    <property type="match status" value="2"/>
</dbReference>
<feature type="domain" description="Arb2" evidence="1">
    <location>
        <begin position="150"/>
        <end position="240"/>
    </location>
</feature>
<protein>
    <submittedName>
        <fullName evidence="3 4">Cotranscriptional regulator FAM172A homolog</fullName>
    </submittedName>
</protein>
<dbReference type="PANTHER" id="PTHR21357:SF5">
    <property type="entry name" value="SI:CH73-41E3.7"/>
    <property type="match status" value="1"/>
</dbReference>
<evidence type="ECO:0000259" key="1">
    <source>
        <dbReference type="Pfam" id="PF22749"/>
    </source>
</evidence>
<dbReference type="GO" id="GO:0031048">
    <property type="term" value="P:regulatory ncRNA-mediated heterochromatin formation"/>
    <property type="evidence" value="ECO:0007669"/>
    <property type="project" value="TreeGrafter"/>
</dbReference>
<organism evidence="2 3">
    <name type="scientific">Clupea harengus</name>
    <name type="common">Atlantic herring</name>
    <dbReference type="NCBI Taxonomy" id="7950"/>
    <lineage>
        <taxon>Eukaryota</taxon>
        <taxon>Metazoa</taxon>
        <taxon>Chordata</taxon>
        <taxon>Craniata</taxon>
        <taxon>Vertebrata</taxon>
        <taxon>Euteleostomi</taxon>
        <taxon>Actinopterygii</taxon>
        <taxon>Neopterygii</taxon>
        <taxon>Teleostei</taxon>
        <taxon>Clupei</taxon>
        <taxon>Clupeiformes</taxon>
        <taxon>Clupeoidei</taxon>
        <taxon>Clupeidae</taxon>
        <taxon>Clupea</taxon>
    </lineage>
</organism>